<dbReference type="OrthoDB" id="369191at2"/>
<dbReference type="RefSeq" id="WP_046324886.1">
    <property type="nucleotide sequence ID" value="NZ_JBHTMT010000001.1"/>
</dbReference>
<dbReference type="PROSITE" id="PS00893">
    <property type="entry name" value="NUDIX_BOX"/>
    <property type="match status" value="1"/>
</dbReference>
<comment type="caution">
    <text evidence="5">The sequence shown here is derived from an EMBL/GenBank/DDBJ whole genome shotgun (WGS) entry which is preliminary data.</text>
</comment>
<dbReference type="SUPFAM" id="SSF55811">
    <property type="entry name" value="Nudix"/>
    <property type="match status" value="1"/>
</dbReference>
<dbReference type="PRINTS" id="PR00502">
    <property type="entry name" value="NUDIXFAMILY"/>
</dbReference>
<dbReference type="PANTHER" id="PTHR43736:SF1">
    <property type="entry name" value="DIHYDRONEOPTERIN TRIPHOSPHATE DIPHOSPHATASE"/>
    <property type="match status" value="1"/>
</dbReference>
<dbReference type="Proteomes" id="UP000033531">
    <property type="component" value="Unassembled WGS sequence"/>
</dbReference>
<evidence type="ECO:0000259" key="4">
    <source>
        <dbReference type="PROSITE" id="PS51462"/>
    </source>
</evidence>
<reference evidence="5 6" key="1">
    <citation type="submission" date="2015-01" db="EMBL/GenBank/DDBJ databases">
        <title>Comparative genomics of the lactic acid bacteria isolated from the honey bee gut.</title>
        <authorList>
            <person name="Ellegaard K.M."/>
            <person name="Tamarit D."/>
            <person name="Javelind E."/>
            <person name="Olofsson T."/>
            <person name="Andersson S.G."/>
            <person name="Vasquez A."/>
        </authorList>
    </citation>
    <scope>NUCLEOTIDE SEQUENCE [LARGE SCALE GENOMIC DNA]</scope>
    <source>
        <strain evidence="5 6">Hma8</strain>
    </source>
</reference>
<dbReference type="InterPro" id="IPR015797">
    <property type="entry name" value="NUDIX_hydrolase-like_dom_sf"/>
</dbReference>
<dbReference type="PANTHER" id="PTHR43736">
    <property type="entry name" value="ADP-RIBOSE PYROPHOSPHATASE"/>
    <property type="match status" value="1"/>
</dbReference>
<sequence length="166" mass="18861">MTEKFHRAFGCYGIIGDQQSLVVIKKEGGPYINRYDLPGGSLEDGEPLDHTVKREVKEETGLIVQDYDQIGVTSFRYPWDYEQWHFNQHNCVFYKINKFGGNLQTTVKQFTGQDSLGAVSVPLEQLNLANSSPLVLKAKEILLKPDKVDLADQTFANWIVLDHPVF</sequence>
<dbReference type="Gene3D" id="3.90.79.10">
    <property type="entry name" value="Nucleoside Triphosphate Pyrophosphohydrolase"/>
    <property type="match status" value="1"/>
</dbReference>
<dbReference type="STRING" id="1218507.JF74_09610"/>
<dbReference type="Pfam" id="PF00293">
    <property type="entry name" value="NUDIX"/>
    <property type="match status" value="1"/>
</dbReference>
<evidence type="ECO:0000313" key="5">
    <source>
        <dbReference type="EMBL" id="KJY56621.1"/>
    </source>
</evidence>
<evidence type="ECO:0000313" key="6">
    <source>
        <dbReference type="Proteomes" id="UP000033531"/>
    </source>
</evidence>
<dbReference type="InterPro" id="IPR020084">
    <property type="entry name" value="NUDIX_hydrolase_CS"/>
</dbReference>
<name>A0A0F4LGE1_9LACO</name>
<evidence type="ECO:0000256" key="3">
    <source>
        <dbReference type="RuleBase" id="RU003476"/>
    </source>
</evidence>
<feature type="domain" description="Nudix hydrolase" evidence="4">
    <location>
        <begin position="4"/>
        <end position="143"/>
    </location>
</feature>
<dbReference type="InterPro" id="IPR000086">
    <property type="entry name" value="NUDIX_hydrolase_dom"/>
</dbReference>
<dbReference type="AlphaFoldDB" id="A0A0F4LGE1"/>
<dbReference type="HOGENOM" id="CLU_037162_20_1_9"/>
<dbReference type="PATRIC" id="fig|1218507.3.peg.1131"/>
<keyword evidence="2 3" id="KW-0378">Hydrolase</keyword>
<gene>
    <name evidence="5" type="ORF">JF74_09610</name>
</gene>
<dbReference type="PROSITE" id="PS51462">
    <property type="entry name" value="NUDIX"/>
    <property type="match status" value="1"/>
</dbReference>
<organism evidence="5 6">
    <name type="scientific">Lactobacillus melliventris</name>
    <dbReference type="NCBI Taxonomy" id="1218507"/>
    <lineage>
        <taxon>Bacteria</taxon>
        <taxon>Bacillati</taxon>
        <taxon>Bacillota</taxon>
        <taxon>Bacilli</taxon>
        <taxon>Lactobacillales</taxon>
        <taxon>Lactobacillaceae</taxon>
        <taxon>Lactobacillus</taxon>
    </lineage>
</organism>
<dbReference type="EMBL" id="JXLI01000010">
    <property type="protein sequence ID" value="KJY56621.1"/>
    <property type="molecule type" value="Genomic_DNA"/>
</dbReference>
<dbReference type="CDD" id="cd04686">
    <property type="entry name" value="NUDIX_Hydrolase"/>
    <property type="match status" value="1"/>
</dbReference>
<protein>
    <submittedName>
        <fullName evidence="5">MutT/nudix family protein</fullName>
    </submittedName>
</protein>
<accession>A0A0F4LGE1</accession>
<evidence type="ECO:0000256" key="2">
    <source>
        <dbReference type="ARBA" id="ARBA00022801"/>
    </source>
</evidence>
<proteinExistence type="inferred from homology"/>
<comment type="similarity">
    <text evidence="1 3">Belongs to the Nudix hydrolase family.</text>
</comment>
<evidence type="ECO:0000256" key="1">
    <source>
        <dbReference type="ARBA" id="ARBA00005582"/>
    </source>
</evidence>
<dbReference type="GO" id="GO:0016787">
    <property type="term" value="F:hydrolase activity"/>
    <property type="evidence" value="ECO:0007669"/>
    <property type="project" value="UniProtKB-KW"/>
</dbReference>
<dbReference type="InterPro" id="IPR020476">
    <property type="entry name" value="Nudix_hydrolase"/>
</dbReference>